<name>A0ABC8L237_ERUVS</name>
<proteinExistence type="predicted"/>
<evidence type="ECO:0000313" key="1">
    <source>
        <dbReference type="EMBL" id="CAH8367341.1"/>
    </source>
</evidence>
<gene>
    <name evidence="1" type="ORF">ERUC_LOCUS30793</name>
</gene>
<dbReference type="Proteomes" id="UP001642260">
    <property type="component" value="Unassembled WGS sequence"/>
</dbReference>
<keyword evidence="2" id="KW-1185">Reference proteome</keyword>
<comment type="caution">
    <text evidence="1">The sequence shown here is derived from an EMBL/GenBank/DDBJ whole genome shotgun (WGS) entry which is preliminary data.</text>
</comment>
<accession>A0ABC8L237</accession>
<dbReference type="EMBL" id="CAKOAT010402932">
    <property type="protein sequence ID" value="CAH8367341.1"/>
    <property type="molecule type" value="Genomic_DNA"/>
</dbReference>
<reference evidence="1 2" key="1">
    <citation type="submission" date="2022-03" db="EMBL/GenBank/DDBJ databases">
        <authorList>
            <person name="Macdonald S."/>
            <person name="Ahmed S."/>
            <person name="Newling K."/>
        </authorList>
    </citation>
    <scope>NUCLEOTIDE SEQUENCE [LARGE SCALE GENOMIC DNA]</scope>
</reference>
<organism evidence="1 2">
    <name type="scientific">Eruca vesicaria subsp. sativa</name>
    <name type="common">Garden rocket</name>
    <name type="synonym">Eruca sativa</name>
    <dbReference type="NCBI Taxonomy" id="29727"/>
    <lineage>
        <taxon>Eukaryota</taxon>
        <taxon>Viridiplantae</taxon>
        <taxon>Streptophyta</taxon>
        <taxon>Embryophyta</taxon>
        <taxon>Tracheophyta</taxon>
        <taxon>Spermatophyta</taxon>
        <taxon>Magnoliopsida</taxon>
        <taxon>eudicotyledons</taxon>
        <taxon>Gunneridae</taxon>
        <taxon>Pentapetalae</taxon>
        <taxon>rosids</taxon>
        <taxon>malvids</taxon>
        <taxon>Brassicales</taxon>
        <taxon>Brassicaceae</taxon>
        <taxon>Brassiceae</taxon>
        <taxon>Eruca</taxon>
    </lineage>
</organism>
<evidence type="ECO:0000313" key="2">
    <source>
        <dbReference type="Proteomes" id="UP001642260"/>
    </source>
</evidence>
<sequence length="114" mass="12568">MSLISSSLYQKSIAVVVVVFWSSNHQDGTPFLLKEIKGFSYQEHVNGFSFGFSLISDDMLNSSSSSELMNFDSFVTWCDNPSETDTLFAQYGLTTSQPMPFGATTSSHAAELRS</sequence>
<dbReference type="AlphaFoldDB" id="A0ABC8L237"/>
<protein>
    <submittedName>
        <fullName evidence="1">Uncharacterized protein</fullName>
    </submittedName>
</protein>